<dbReference type="AlphaFoldDB" id="A0A1B9D6H3"/>
<dbReference type="OrthoDB" id="4762052at2"/>
<comment type="caution">
    <text evidence="4">The sequence shown here is derived from an EMBL/GenBank/DDBJ whole genome shotgun (WGS) entry which is preliminary data.</text>
</comment>
<dbReference type="Pfam" id="PF12484">
    <property type="entry name" value="PPE-SVP"/>
    <property type="match status" value="1"/>
</dbReference>
<dbReference type="Proteomes" id="UP000092683">
    <property type="component" value="Unassembled WGS sequence"/>
</dbReference>
<dbReference type="InterPro" id="IPR000030">
    <property type="entry name" value="PPE_dom"/>
</dbReference>
<comment type="similarity">
    <text evidence="1">Belongs to the mycobacterial PPE family.</text>
</comment>
<evidence type="ECO:0000313" key="4">
    <source>
        <dbReference type="EMBL" id="OCB51257.1"/>
    </source>
</evidence>
<protein>
    <recommendedName>
        <fullName evidence="6">PPE family protein</fullName>
    </recommendedName>
</protein>
<gene>
    <name evidence="4" type="ORF">A5677_03165</name>
</gene>
<reference evidence="4 5" key="1">
    <citation type="submission" date="2016-06" db="EMBL/GenBank/DDBJ databases">
        <authorList>
            <person name="Kjaerup R.B."/>
            <person name="Dalgaard T.S."/>
            <person name="Juul-Madsen H.R."/>
        </authorList>
    </citation>
    <scope>NUCLEOTIDE SEQUENCE [LARGE SCALE GENOMIC DNA]</scope>
    <source>
        <strain evidence="4 5">E3012</strain>
    </source>
</reference>
<dbReference type="PANTHER" id="PTHR46766:SF1">
    <property type="entry name" value="GLUTAMINE-RICH PROTEIN 2"/>
    <property type="match status" value="1"/>
</dbReference>
<accession>A0A1B9D6H3</accession>
<dbReference type="SUPFAM" id="SSF140459">
    <property type="entry name" value="PE/PPE dimer-like"/>
    <property type="match status" value="1"/>
</dbReference>
<feature type="domain" description="PPE family C-terminal" evidence="3">
    <location>
        <begin position="372"/>
        <end position="452"/>
    </location>
</feature>
<evidence type="ECO:0000313" key="5">
    <source>
        <dbReference type="Proteomes" id="UP000092683"/>
    </source>
</evidence>
<dbReference type="EMBL" id="MBEE01000157">
    <property type="protein sequence ID" value="OCB51257.1"/>
    <property type="molecule type" value="Genomic_DNA"/>
</dbReference>
<dbReference type="InterPro" id="IPR038332">
    <property type="entry name" value="PPE_sf"/>
</dbReference>
<dbReference type="FunFam" id="1.20.1260.20:FF:000001">
    <property type="entry name" value="PPE family protein PPE41"/>
    <property type="match status" value="1"/>
</dbReference>
<evidence type="ECO:0000256" key="1">
    <source>
        <dbReference type="ARBA" id="ARBA00010652"/>
    </source>
</evidence>
<evidence type="ECO:0000259" key="3">
    <source>
        <dbReference type="Pfam" id="PF12484"/>
    </source>
</evidence>
<dbReference type="InterPro" id="IPR022171">
    <property type="entry name" value="PPE_C"/>
</dbReference>
<dbReference type="Gene3D" id="1.20.1260.20">
    <property type="entry name" value="PPE superfamily"/>
    <property type="match status" value="1"/>
</dbReference>
<sequence length="457" mass="44081">MDFGALPPEVNSGRMYLGPGPATLLAASAAWESLALELISAAAGYESVITTLTQDWTGPTSMSMAAAAAPYLVWLRATAELCEQSATQATAAAAAYEAAYAMTVPPPLIAANRTQLMALIATNVLGQNTPAIMATEAQYGEMWAQDATAMYTYAASSASASAFSAFAPPPQTTNPGGLAGQAGAVTHATATRVAGTAQTASGHAMSVSQALQSLSTPGSTSSPGLSQAAIGTEASLGTTGASTPLSALSSLTGASGKSATKSVSTGAGAASSLASAVGGAVGTGDAAGLFSDVAGLGSDAAGFGADGGGIGIDLYGLGLDYRGLDLDYRGLALDMEGAGSILGAEGLSAPQAMGGMTAPNLGALGGLGEGASASLGQGGSLGTLSVPPGWANAASSVTPLPAAVDAHAVPGGWGAAPAPAQGISKLPLGGMVGRESDGAVHRIGFRPSLIPHSPVAG</sequence>
<organism evidence="4 5">
    <name type="scientific">Mycobacterium malmoense</name>
    <dbReference type="NCBI Taxonomy" id="1780"/>
    <lineage>
        <taxon>Bacteria</taxon>
        <taxon>Bacillati</taxon>
        <taxon>Actinomycetota</taxon>
        <taxon>Actinomycetes</taxon>
        <taxon>Mycobacteriales</taxon>
        <taxon>Mycobacteriaceae</taxon>
        <taxon>Mycobacterium</taxon>
    </lineage>
</organism>
<dbReference type="Pfam" id="PF00823">
    <property type="entry name" value="PPE"/>
    <property type="match status" value="1"/>
</dbReference>
<evidence type="ECO:0008006" key="6">
    <source>
        <dbReference type="Google" id="ProtNLM"/>
    </source>
</evidence>
<evidence type="ECO:0000259" key="2">
    <source>
        <dbReference type="Pfam" id="PF00823"/>
    </source>
</evidence>
<name>A0A1B9D6H3_MYCMA</name>
<dbReference type="RefSeq" id="WP_065481942.1">
    <property type="nucleotide sequence ID" value="NZ_MBEE01000157.1"/>
</dbReference>
<proteinExistence type="inferred from homology"/>
<dbReference type="GO" id="GO:0052572">
    <property type="term" value="P:response to host immune response"/>
    <property type="evidence" value="ECO:0007669"/>
    <property type="project" value="TreeGrafter"/>
</dbReference>
<dbReference type="PANTHER" id="PTHR46766">
    <property type="entry name" value="GLUTAMINE-RICH PROTEIN 2"/>
    <property type="match status" value="1"/>
</dbReference>
<feature type="domain" description="PPE" evidence="2">
    <location>
        <begin position="2"/>
        <end position="162"/>
    </location>
</feature>